<dbReference type="Proteomes" id="UP001604277">
    <property type="component" value="Unassembled WGS sequence"/>
</dbReference>
<name>A0ABD1X5C5_9LAMI</name>
<dbReference type="AlphaFoldDB" id="A0ABD1X5C5"/>
<proteinExistence type="predicted"/>
<sequence>MGRGRGKGRKLSATDQDDTGSGDEDKFPVQKRRGRPQKSPKNKIDEEEARNIEDGDSENNRIGAFDEEVKRLTATQNGKRSKGNAEVKEKADPVKEENVNGIRLCIDESNKLKGIRPNGNRRKNKPRRAAEACVECI</sequence>
<feature type="compositionally biased region" description="Basic residues" evidence="1">
    <location>
        <begin position="29"/>
        <end position="41"/>
    </location>
</feature>
<accession>A0ABD1X5C5</accession>
<keyword evidence="3" id="KW-1185">Reference proteome</keyword>
<reference evidence="3" key="1">
    <citation type="submission" date="2024-07" db="EMBL/GenBank/DDBJ databases">
        <title>Two chromosome-level genome assemblies of Korean endemic species Abeliophyllum distichum and Forsythia ovata (Oleaceae).</title>
        <authorList>
            <person name="Jang H."/>
        </authorList>
    </citation>
    <scope>NUCLEOTIDE SEQUENCE [LARGE SCALE GENOMIC DNA]</scope>
</reference>
<feature type="compositionally biased region" description="Basic residues" evidence="1">
    <location>
        <begin position="1"/>
        <end position="10"/>
    </location>
</feature>
<evidence type="ECO:0000313" key="3">
    <source>
        <dbReference type="Proteomes" id="UP001604277"/>
    </source>
</evidence>
<protein>
    <submittedName>
        <fullName evidence="2">Uncharacterized protein</fullName>
    </submittedName>
</protein>
<evidence type="ECO:0000256" key="1">
    <source>
        <dbReference type="SAM" id="MobiDB-lite"/>
    </source>
</evidence>
<dbReference type="PANTHER" id="PTHR34055:SF1">
    <property type="entry name" value="EXPRESSED PROTEIN"/>
    <property type="match status" value="1"/>
</dbReference>
<dbReference type="PANTHER" id="PTHR34055">
    <property type="entry name" value="OS09G0491596 PROTEIN"/>
    <property type="match status" value="1"/>
</dbReference>
<feature type="compositionally biased region" description="Basic and acidic residues" evidence="1">
    <location>
        <begin position="83"/>
        <end position="96"/>
    </location>
</feature>
<gene>
    <name evidence="2" type="ORF">Fot_01908</name>
</gene>
<dbReference type="EMBL" id="JBFOLJ010000001">
    <property type="protein sequence ID" value="KAL2557169.1"/>
    <property type="molecule type" value="Genomic_DNA"/>
</dbReference>
<comment type="caution">
    <text evidence="2">The sequence shown here is derived from an EMBL/GenBank/DDBJ whole genome shotgun (WGS) entry which is preliminary data.</text>
</comment>
<feature type="region of interest" description="Disordered" evidence="1">
    <location>
        <begin position="1"/>
        <end position="96"/>
    </location>
</feature>
<evidence type="ECO:0000313" key="2">
    <source>
        <dbReference type="EMBL" id="KAL2557169.1"/>
    </source>
</evidence>
<organism evidence="2 3">
    <name type="scientific">Forsythia ovata</name>
    <dbReference type="NCBI Taxonomy" id="205694"/>
    <lineage>
        <taxon>Eukaryota</taxon>
        <taxon>Viridiplantae</taxon>
        <taxon>Streptophyta</taxon>
        <taxon>Embryophyta</taxon>
        <taxon>Tracheophyta</taxon>
        <taxon>Spermatophyta</taxon>
        <taxon>Magnoliopsida</taxon>
        <taxon>eudicotyledons</taxon>
        <taxon>Gunneridae</taxon>
        <taxon>Pentapetalae</taxon>
        <taxon>asterids</taxon>
        <taxon>lamiids</taxon>
        <taxon>Lamiales</taxon>
        <taxon>Oleaceae</taxon>
        <taxon>Forsythieae</taxon>
        <taxon>Forsythia</taxon>
    </lineage>
</organism>